<dbReference type="GO" id="GO:0046394">
    <property type="term" value="P:carboxylic acid biosynthetic process"/>
    <property type="evidence" value="ECO:0007669"/>
    <property type="project" value="UniProtKB-ARBA"/>
</dbReference>
<dbReference type="Pfam" id="PF01063">
    <property type="entry name" value="Aminotran_4"/>
    <property type="match status" value="1"/>
</dbReference>
<sequence>MIIINNEVKKTLELDSGFMTGKGVFETILVIKGKAVFLEDHLDRLKNGLLFLNIKKQITKEEVLKKIAYFYYELNKNKFVLKISVSELNIIYSTRDYGYTREDYLMASLDISLVRRGRSIIHQYKTSNYLENAIELVKGREKGNIDMLFLNLNEEILEGCISNIFFLVKGEIITPLLELGILGGITRKWVINNFPVTEKVVTREFLKEAEGVFITNSLIGIMPIYRIEDKIFDSFKYEEIKKIYQSYINVLKAYN</sequence>
<dbReference type="SUPFAM" id="SSF56752">
    <property type="entry name" value="D-aminoacid aminotransferase-like PLP-dependent enzymes"/>
    <property type="match status" value="1"/>
</dbReference>
<organism evidence="6 7">
    <name type="scientific">Desulfonispora thiosulfatigenes DSM 11270</name>
    <dbReference type="NCBI Taxonomy" id="656914"/>
    <lineage>
        <taxon>Bacteria</taxon>
        <taxon>Bacillati</taxon>
        <taxon>Bacillota</taxon>
        <taxon>Clostridia</taxon>
        <taxon>Eubacteriales</taxon>
        <taxon>Peptococcaceae</taxon>
        <taxon>Desulfonispora</taxon>
    </lineage>
</organism>
<dbReference type="CDD" id="cd00449">
    <property type="entry name" value="PLPDE_IV"/>
    <property type="match status" value="1"/>
</dbReference>
<dbReference type="PANTHER" id="PTHR42743">
    <property type="entry name" value="AMINO-ACID AMINOTRANSFERASE"/>
    <property type="match status" value="1"/>
</dbReference>
<accession>A0A1W1VSH8</accession>
<name>A0A1W1VSH8_DESTI</name>
<dbReference type="Gene3D" id="3.30.470.10">
    <property type="match status" value="1"/>
</dbReference>
<dbReference type="AlphaFoldDB" id="A0A1W1VSH8"/>
<dbReference type="OrthoDB" id="9805628at2"/>
<dbReference type="InterPro" id="IPR036038">
    <property type="entry name" value="Aminotransferase-like"/>
</dbReference>
<evidence type="ECO:0000313" key="6">
    <source>
        <dbReference type="EMBL" id="SMB96332.1"/>
    </source>
</evidence>
<dbReference type="GO" id="GO:0016829">
    <property type="term" value="F:lyase activity"/>
    <property type="evidence" value="ECO:0007669"/>
    <property type="project" value="UniProtKB-KW"/>
</dbReference>
<dbReference type="InterPro" id="IPR043132">
    <property type="entry name" value="BCAT-like_C"/>
</dbReference>
<dbReference type="InterPro" id="IPR043131">
    <property type="entry name" value="BCAT-like_N"/>
</dbReference>
<dbReference type="InterPro" id="IPR018300">
    <property type="entry name" value="Aminotrans_IV_CS"/>
</dbReference>
<keyword evidence="7" id="KW-1185">Reference proteome</keyword>
<evidence type="ECO:0000256" key="4">
    <source>
        <dbReference type="RuleBase" id="RU004106"/>
    </source>
</evidence>
<dbReference type="PANTHER" id="PTHR42743:SF11">
    <property type="entry name" value="AMINODEOXYCHORISMATE LYASE"/>
    <property type="match status" value="1"/>
</dbReference>
<dbReference type="InterPro" id="IPR001544">
    <property type="entry name" value="Aminotrans_IV"/>
</dbReference>
<keyword evidence="3 5" id="KW-0663">Pyridoxal phosphate</keyword>
<dbReference type="STRING" id="656914.SAMN00017405_1506"/>
<evidence type="ECO:0000256" key="3">
    <source>
        <dbReference type="ARBA" id="ARBA00022898"/>
    </source>
</evidence>
<dbReference type="InterPro" id="IPR050571">
    <property type="entry name" value="Class-IV_PLP-Dep_Aminotrnsfr"/>
</dbReference>
<comment type="cofactor">
    <cofactor evidence="1 5">
        <name>pyridoxal 5'-phosphate</name>
        <dbReference type="ChEBI" id="CHEBI:597326"/>
    </cofactor>
</comment>
<dbReference type="Gene3D" id="3.20.10.10">
    <property type="entry name" value="D-amino Acid Aminotransferase, subunit A, domain 2"/>
    <property type="match status" value="1"/>
</dbReference>
<proteinExistence type="inferred from homology"/>
<evidence type="ECO:0000313" key="7">
    <source>
        <dbReference type="Proteomes" id="UP000192731"/>
    </source>
</evidence>
<reference evidence="6 7" key="1">
    <citation type="submission" date="2017-04" db="EMBL/GenBank/DDBJ databases">
        <authorList>
            <person name="Afonso C.L."/>
            <person name="Miller P.J."/>
            <person name="Scott M.A."/>
            <person name="Spackman E."/>
            <person name="Goraichik I."/>
            <person name="Dimitrov K.M."/>
            <person name="Suarez D.L."/>
            <person name="Swayne D.E."/>
        </authorList>
    </citation>
    <scope>NUCLEOTIDE SEQUENCE [LARGE SCALE GENOMIC DNA]</scope>
    <source>
        <strain evidence="6 7">DSM 11270</strain>
    </source>
</reference>
<evidence type="ECO:0000256" key="1">
    <source>
        <dbReference type="ARBA" id="ARBA00001933"/>
    </source>
</evidence>
<comment type="similarity">
    <text evidence="2 4">Belongs to the class-IV pyridoxal-phosphate-dependent aminotransferase family.</text>
</comment>
<dbReference type="Proteomes" id="UP000192731">
    <property type="component" value="Unassembled WGS sequence"/>
</dbReference>
<evidence type="ECO:0000256" key="5">
    <source>
        <dbReference type="RuleBase" id="RU004516"/>
    </source>
</evidence>
<dbReference type="FunFam" id="3.20.10.10:FF:000002">
    <property type="entry name" value="D-alanine aminotransferase"/>
    <property type="match status" value="1"/>
</dbReference>
<protein>
    <submittedName>
        <fullName evidence="6">4-amino-4-deoxychorismate lyase</fullName>
    </submittedName>
</protein>
<gene>
    <name evidence="6" type="ORF">SAMN00017405_1506</name>
</gene>
<dbReference type="GO" id="GO:0005829">
    <property type="term" value="C:cytosol"/>
    <property type="evidence" value="ECO:0007669"/>
    <property type="project" value="TreeGrafter"/>
</dbReference>
<dbReference type="PROSITE" id="PS00770">
    <property type="entry name" value="AA_TRANSFER_CLASS_4"/>
    <property type="match status" value="1"/>
</dbReference>
<evidence type="ECO:0000256" key="2">
    <source>
        <dbReference type="ARBA" id="ARBA00009320"/>
    </source>
</evidence>
<dbReference type="RefSeq" id="WP_084054357.1">
    <property type="nucleotide sequence ID" value="NZ_FWWT01000023.1"/>
</dbReference>
<dbReference type="GO" id="GO:0008652">
    <property type="term" value="P:amino acid biosynthetic process"/>
    <property type="evidence" value="ECO:0007669"/>
    <property type="project" value="UniProtKB-ARBA"/>
</dbReference>
<keyword evidence="6" id="KW-0456">Lyase</keyword>
<dbReference type="EMBL" id="FWWT01000023">
    <property type="protein sequence ID" value="SMB96332.1"/>
    <property type="molecule type" value="Genomic_DNA"/>
</dbReference>